<feature type="transmembrane region" description="Helical" evidence="10">
    <location>
        <begin position="305"/>
        <end position="329"/>
    </location>
</feature>
<dbReference type="SFLD" id="SFLDF00027">
    <property type="entry name" value="p-type_atpase"/>
    <property type="match status" value="1"/>
</dbReference>
<dbReference type="Gene3D" id="2.70.150.10">
    <property type="entry name" value="Calcium-transporting ATPase, cytoplasmic transduction domain A"/>
    <property type="match status" value="1"/>
</dbReference>
<evidence type="ECO:0000256" key="5">
    <source>
        <dbReference type="ARBA" id="ARBA00022967"/>
    </source>
</evidence>
<evidence type="ECO:0000256" key="7">
    <source>
        <dbReference type="ARBA" id="ARBA00023136"/>
    </source>
</evidence>
<dbReference type="PRINTS" id="PR00119">
    <property type="entry name" value="CATATPASE"/>
</dbReference>
<keyword evidence="7 10" id="KW-0472">Membrane</keyword>
<dbReference type="InterPro" id="IPR008250">
    <property type="entry name" value="ATPase_P-typ_transduc_dom_A_sf"/>
</dbReference>
<keyword evidence="14" id="KW-1185">Reference proteome</keyword>
<dbReference type="Gene3D" id="3.40.1110.10">
    <property type="entry name" value="Calcium-transporting ATPase, cytoplasmic domain N"/>
    <property type="match status" value="1"/>
</dbReference>
<dbReference type="InterPro" id="IPR051014">
    <property type="entry name" value="Cation_Transport_ATPase_IB"/>
</dbReference>
<dbReference type="PANTHER" id="PTHR48085">
    <property type="entry name" value="CADMIUM/ZINC-TRANSPORTING ATPASE HMA2-RELATED"/>
    <property type="match status" value="1"/>
</dbReference>
<evidence type="ECO:0000256" key="11">
    <source>
        <dbReference type="SAM" id="MobiDB-lite"/>
    </source>
</evidence>
<dbReference type="SUPFAM" id="SSF81665">
    <property type="entry name" value="Calcium ATPase, transmembrane domain M"/>
    <property type="match status" value="1"/>
</dbReference>
<dbReference type="EC" id="7.2.2.12" evidence="8"/>
<dbReference type="PROSITE" id="PS00154">
    <property type="entry name" value="ATPASE_E1_E2"/>
    <property type="match status" value="1"/>
</dbReference>
<comment type="catalytic activity">
    <reaction evidence="9">
        <text>Zn(2+)(in) + ATP + H2O = Zn(2+)(out) + ADP + phosphate + H(+)</text>
        <dbReference type="Rhea" id="RHEA:20621"/>
        <dbReference type="ChEBI" id="CHEBI:15377"/>
        <dbReference type="ChEBI" id="CHEBI:15378"/>
        <dbReference type="ChEBI" id="CHEBI:29105"/>
        <dbReference type="ChEBI" id="CHEBI:30616"/>
        <dbReference type="ChEBI" id="CHEBI:43474"/>
        <dbReference type="ChEBI" id="CHEBI:456216"/>
        <dbReference type="EC" id="7.2.2.12"/>
    </reaction>
</comment>
<dbReference type="NCBIfam" id="TIGR01525">
    <property type="entry name" value="ATPase-IB_hvy"/>
    <property type="match status" value="1"/>
</dbReference>
<feature type="domain" description="P-type ATPase A" evidence="12">
    <location>
        <begin position="140"/>
        <end position="254"/>
    </location>
</feature>
<keyword evidence="3 10" id="KW-0812">Transmembrane</keyword>
<dbReference type="SFLD" id="SFLDG00002">
    <property type="entry name" value="C1.7:_P-type_atpase_like"/>
    <property type="match status" value="1"/>
</dbReference>
<feature type="transmembrane region" description="Helical" evidence="10">
    <location>
        <begin position="271"/>
        <end position="293"/>
    </location>
</feature>
<accession>A0ABT4R2T2</accession>
<dbReference type="InterPro" id="IPR023298">
    <property type="entry name" value="ATPase_P-typ_TM_dom_sf"/>
</dbReference>
<dbReference type="Gene3D" id="1.20.1110.10">
    <property type="entry name" value="Calcium-transporting ATPase, transmembrane domain"/>
    <property type="match status" value="1"/>
</dbReference>
<dbReference type="InterPro" id="IPR018303">
    <property type="entry name" value="ATPase_P-typ_P_site"/>
</dbReference>
<dbReference type="InterPro" id="IPR023299">
    <property type="entry name" value="ATPase_P-typ_cyto_dom_N"/>
</dbReference>
<keyword evidence="10" id="KW-1003">Cell membrane</keyword>
<name>A0ABT4R2T2_9HYPH</name>
<keyword evidence="6 10" id="KW-1133">Transmembrane helix</keyword>
<feature type="transmembrane region" description="Helical" evidence="10">
    <location>
        <begin position="95"/>
        <end position="119"/>
    </location>
</feature>
<feature type="transmembrane region" description="Helical" evidence="10">
    <location>
        <begin position="619"/>
        <end position="645"/>
    </location>
</feature>
<dbReference type="SFLD" id="SFLDS00003">
    <property type="entry name" value="Haloacid_Dehalogenase"/>
    <property type="match status" value="1"/>
</dbReference>
<evidence type="ECO:0000256" key="9">
    <source>
        <dbReference type="ARBA" id="ARBA00047308"/>
    </source>
</evidence>
<evidence type="ECO:0000313" key="13">
    <source>
        <dbReference type="EMBL" id="MCZ8548142.1"/>
    </source>
</evidence>
<comment type="similarity">
    <text evidence="2 10">Belongs to the cation transport ATPase (P-type) (TC 3.A.3) family. Type IB subfamily.</text>
</comment>
<evidence type="ECO:0000256" key="2">
    <source>
        <dbReference type="ARBA" id="ARBA00006024"/>
    </source>
</evidence>
<dbReference type="InterPro" id="IPR001757">
    <property type="entry name" value="P_typ_ATPase"/>
</dbReference>
<evidence type="ECO:0000256" key="3">
    <source>
        <dbReference type="ARBA" id="ARBA00022692"/>
    </source>
</evidence>
<organism evidence="13 14">
    <name type="scientific">Mesorhizobium qingshengii</name>
    <dbReference type="NCBI Taxonomy" id="1165689"/>
    <lineage>
        <taxon>Bacteria</taxon>
        <taxon>Pseudomonadati</taxon>
        <taxon>Pseudomonadota</taxon>
        <taxon>Alphaproteobacteria</taxon>
        <taxon>Hyphomicrobiales</taxon>
        <taxon>Phyllobacteriaceae</taxon>
        <taxon>Mesorhizobium</taxon>
    </lineage>
</organism>
<dbReference type="PANTHER" id="PTHR48085:SF5">
    <property type="entry name" value="CADMIUM_ZINC-TRANSPORTING ATPASE HMA4-RELATED"/>
    <property type="match status" value="1"/>
</dbReference>
<dbReference type="NCBIfam" id="TIGR01494">
    <property type="entry name" value="ATPase_P-type"/>
    <property type="match status" value="1"/>
</dbReference>
<reference evidence="13" key="1">
    <citation type="submission" date="2022-11" db="EMBL/GenBank/DDBJ databases">
        <authorList>
            <person name="Coimbra C."/>
        </authorList>
    </citation>
    <scope>NUCLEOTIDE SEQUENCE</scope>
    <source>
        <strain evidence="13">Jales19</strain>
    </source>
</reference>
<evidence type="ECO:0000259" key="12">
    <source>
        <dbReference type="Pfam" id="PF00122"/>
    </source>
</evidence>
<evidence type="ECO:0000313" key="14">
    <source>
        <dbReference type="Proteomes" id="UP001152178"/>
    </source>
</evidence>
<dbReference type="SUPFAM" id="SSF56784">
    <property type="entry name" value="HAD-like"/>
    <property type="match status" value="1"/>
</dbReference>
<keyword evidence="10" id="KW-0547">Nucleotide-binding</keyword>
<protein>
    <recommendedName>
        <fullName evidence="8">P-type Zn(2+) transporter</fullName>
        <ecNumber evidence="8">7.2.2.12</ecNumber>
    </recommendedName>
</protein>
<evidence type="ECO:0000256" key="8">
    <source>
        <dbReference type="ARBA" id="ARBA00039097"/>
    </source>
</evidence>
<evidence type="ECO:0000256" key="1">
    <source>
        <dbReference type="ARBA" id="ARBA00004370"/>
    </source>
</evidence>
<keyword evidence="10" id="KW-0067">ATP-binding</keyword>
<keyword evidence="4 10" id="KW-0479">Metal-binding</keyword>
<dbReference type="Proteomes" id="UP001152178">
    <property type="component" value="Unassembled WGS sequence"/>
</dbReference>
<dbReference type="InterPro" id="IPR044492">
    <property type="entry name" value="P_typ_ATPase_HD_dom"/>
</dbReference>
<dbReference type="Pfam" id="PF00702">
    <property type="entry name" value="Hydrolase"/>
    <property type="match status" value="1"/>
</dbReference>
<evidence type="ECO:0000256" key="10">
    <source>
        <dbReference type="RuleBase" id="RU362081"/>
    </source>
</evidence>
<dbReference type="PROSITE" id="PS01229">
    <property type="entry name" value="COF_2"/>
    <property type="match status" value="1"/>
</dbReference>
<feature type="region of interest" description="Disordered" evidence="11">
    <location>
        <begin position="192"/>
        <end position="212"/>
    </location>
</feature>
<dbReference type="InterPro" id="IPR023214">
    <property type="entry name" value="HAD_sf"/>
</dbReference>
<dbReference type="SUPFAM" id="SSF81653">
    <property type="entry name" value="Calcium ATPase, transduction domain A"/>
    <property type="match status" value="1"/>
</dbReference>
<dbReference type="Gene3D" id="3.40.50.1000">
    <property type="entry name" value="HAD superfamily/HAD-like"/>
    <property type="match status" value="1"/>
</dbReference>
<dbReference type="InterPro" id="IPR036412">
    <property type="entry name" value="HAD-like_sf"/>
</dbReference>
<dbReference type="CDD" id="cd07551">
    <property type="entry name" value="P-type_ATPase_HM_ZosA_PfeT-like"/>
    <property type="match status" value="1"/>
</dbReference>
<sequence length="673" mass="69875">MNVRAEPLAAQSPAETAHEHDSAKDGLLGGRAELVASLSCGLALAAGWLTEGYVPAEATLWLYGLAYALGGFFTLREAVVSLWHGRFDIDTLMLVAAAGAAALGQWAEGALLLFLFSLGHSLEHYAMGRASGAIHALGQLAPKLATRRTGGTLEQVSVNALQVGDIVVVRPNERLPADGIVIAGRSSVDQAPITGESMPADKRPIDSSDQNPDFSRIADEHRVFAGSINGAGSLDIKVAKLAGETTLARVVRMVAEAEAQRSPTQRFTDRFARIFVPAVLVSVGALMLAFLVLDEPFGNSFYRAMAVLVAASPCALAISVPSAVLSGVARAARGGVLVKGGGPLENLGSLAVLAFDKTGTLTEGKPRLTDVMPAPGIDEKLLLGIAVAIERGSDHPLAAAVVRDGIERLGEAEIKTATSIESLNGSGVRGMVDKKVAILGKPRFFATEYVATVPASVTDMAAELEKAGRTVIMVRYGKTYLGVLGLMDTPRAGAREVISRLRTLGIRRIVMLSGDNQSVADNVARDLGVDEARGGLMPEDKAGIVKALLAQEGKVAMIGDGVNDAPAMANATVGIAMGAAGSDVALEAADVALMADDLGHLPFVLGLSRRTGAVIRQNLWISLGMVALLVPAALFGLPIGAAVVFHEGSTVLVVLNALRLLAYAAPRDIQAAA</sequence>
<keyword evidence="5" id="KW-1278">Translocase</keyword>
<evidence type="ECO:0000256" key="6">
    <source>
        <dbReference type="ARBA" id="ARBA00022989"/>
    </source>
</evidence>
<dbReference type="InterPro" id="IPR059000">
    <property type="entry name" value="ATPase_P-type_domA"/>
</dbReference>
<feature type="transmembrane region" description="Helical" evidence="10">
    <location>
        <begin position="61"/>
        <end position="83"/>
    </location>
</feature>
<comment type="subcellular location">
    <subcellularLocation>
        <location evidence="10">Cell membrane</location>
    </subcellularLocation>
    <subcellularLocation>
        <location evidence="1">Membrane</location>
    </subcellularLocation>
</comment>
<comment type="caution">
    <text evidence="13">The sequence shown here is derived from an EMBL/GenBank/DDBJ whole genome shotgun (WGS) entry which is preliminary data.</text>
</comment>
<evidence type="ECO:0000256" key="4">
    <source>
        <dbReference type="ARBA" id="ARBA00022723"/>
    </source>
</evidence>
<feature type="region of interest" description="Disordered" evidence="11">
    <location>
        <begin position="1"/>
        <end position="22"/>
    </location>
</feature>
<dbReference type="InterPro" id="IPR027256">
    <property type="entry name" value="P-typ_ATPase_IB"/>
</dbReference>
<gene>
    <name evidence="13" type="ORF">OOJ09_28530</name>
</gene>
<dbReference type="EMBL" id="JAPFQA010000022">
    <property type="protein sequence ID" value="MCZ8548142.1"/>
    <property type="molecule type" value="Genomic_DNA"/>
</dbReference>
<proteinExistence type="inferred from homology"/>
<dbReference type="Pfam" id="PF00122">
    <property type="entry name" value="E1-E2_ATPase"/>
    <property type="match status" value="1"/>
</dbReference>